<name>A0A6A4GJW0_9AGAR</name>
<gene>
    <name evidence="1" type="ORF">BT96DRAFT_1006844</name>
</gene>
<organism evidence="1 2">
    <name type="scientific">Gymnopus androsaceus JB14</name>
    <dbReference type="NCBI Taxonomy" id="1447944"/>
    <lineage>
        <taxon>Eukaryota</taxon>
        <taxon>Fungi</taxon>
        <taxon>Dikarya</taxon>
        <taxon>Basidiomycota</taxon>
        <taxon>Agaricomycotina</taxon>
        <taxon>Agaricomycetes</taxon>
        <taxon>Agaricomycetidae</taxon>
        <taxon>Agaricales</taxon>
        <taxon>Marasmiineae</taxon>
        <taxon>Omphalotaceae</taxon>
        <taxon>Gymnopus</taxon>
    </lineage>
</organism>
<dbReference type="AlphaFoldDB" id="A0A6A4GJW0"/>
<proteinExistence type="predicted"/>
<evidence type="ECO:0000313" key="1">
    <source>
        <dbReference type="EMBL" id="KAE9385657.1"/>
    </source>
</evidence>
<dbReference type="Proteomes" id="UP000799118">
    <property type="component" value="Unassembled WGS sequence"/>
</dbReference>
<dbReference type="EMBL" id="ML769958">
    <property type="protein sequence ID" value="KAE9385657.1"/>
    <property type="molecule type" value="Genomic_DNA"/>
</dbReference>
<evidence type="ECO:0000313" key="2">
    <source>
        <dbReference type="Proteomes" id="UP000799118"/>
    </source>
</evidence>
<sequence>MVPRKRKATELELLQASAPSSVSEISGTLPPPASCLALFPSPFSYPILSAAQNAADAYFSRVPYYTQPPVPSARASSSAPDFVVKINVQEMLIGAQHSLTLLGNSGYEDGVEEFDPRLSRALPSACHPSAAIPAFSLLSVLLEPLPPPDAPGAQALCGRYGPG</sequence>
<reference evidence="1" key="1">
    <citation type="journal article" date="2019" name="Environ. Microbiol.">
        <title>Fungal ecological strategies reflected in gene transcription - a case study of two litter decomposers.</title>
        <authorList>
            <person name="Barbi F."/>
            <person name="Kohler A."/>
            <person name="Barry K."/>
            <person name="Baskaran P."/>
            <person name="Daum C."/>
            <person name="Fauchery L."/>
            <person name="Ihrmark K."/>
            <person name="Kuo A."/>
            <person name="LaButti K."/>
            <person name="Lipzen A."/>
            <person name="Morin E."/>
            <person name="Grigoriev I.V."/>
            <person name="Henrissat B."/>
            <person name="Lindahl B."/>
            <person name="Martin F."/>
        </authorList>
    </citation>
    <scope>NUCLEOTIDE SEQUENCE</scope>
    <source>
        <strain evidence="1">JB14</strain>
    </source>
</reference>
<accession>A0A6A4GJW0</accession>
<keyword evidence="2" id="KW-1185">Reference proteome</keyword>
<protein>
    <submittedName>
        <fullName evidence="1">Uncharacterized protein</fullName>
    </submittedName>
</protein>